<evidence type="ECO:0000313" key="2">
    <source>
        <dbReference type="Proteomes" id="UP001055439"/>
    </source>
</evidence>
<sequence>MKISNDKNKSSKLDVNPIGASEVCQEGNNDLVSPFRPWWEGILIYFQAKIFHESDSSVLSWNRSFSGWHGREPFRVLMPINFST</sequence>
<accession>A0A9E7E7Y3</accession>
<evidence type="ECO:0000313" key="1">
    <source>
        <dbReference type="EMBL" id="URD72097.1"/>
    </source>
</evidence>
<organism evidence="1 2">
    <name type="scientific">Musa troglodytarum</name>
    <name type="common">fe'i banana</name>
    <dbReference type="NCBI Taxonomy" id="320322"/>
    <lineage>
        <taxon>Eukaryota</taxon>
        <taxon>Viridiplantae</taxon>
        <taxon>Streptophyta</taxon>
        <taxon>Embryophyta</taxon>
        <taxon>Tracheophyta</taxon>
        <taxon>Spermatophyta</taxon>
        <taxon>Magnoliopsida</taxon>
        <taxon>Liliopsida</taxon>
        <taxon>Zingiberales</taxon>
        <taxon>Musaceae</taxon>
        <taxon>Musa</taxon>
    </lineage>
</organism>
<keyword evidence="2" id="KW-1185">Reference proteome</keyword>
<dbReference type="AlphaFoldDB" id="A0A9E7E7Y3"/>
<protein>
    <submittedName>
        <fullName evidence="1">Uncharacterized protein</fullName>
    </submittedName>
</protein>
<gene>
    <name evidence="1" type="ORF">MUK42_33709</name>
</gene>
<name>A0A9E7E7Y3_9LILI</name>
<dbReference type="Proteomes" id="UP001055439">
    <property type="component" value="Chromosome 1"/>
</dbReference>
<dbReference type="EMBL" id="CP097502">
    <property type="protein sequence ID" value="URD72097.1"/>
    <property type="molecule type" value="Genomic_DNA"/>
</dbReference>
<proteinExistence type="predicted"/>
<reference evidence="1" key="1">
    <citation type="submission" date="2022-05" db="EMBL/GenBank/DDBJ databases">
        <title>The Musa troglodytarum L. genome provides insights into the mechanism of non-climacteric behaviour and enrichment of carotenoids.</title>
        <authorList>
            <person name="Wang J."/>
        </authorList>
    </citation>
    <scope>NUCLEOTIDE SEQUENCE</scope>
    <source>
        <tissue evidence="1">Leaf</tissue>
    </source>
</reference>